<proteinExistence type="predicted"/>
<feature type="region of interest" description="Disordered" evidence="1">
    <location>
        <begin position="1"/>
        <end position="70"/>
    </location>
</feature>
<sequence>MDPFYEKSSGSNVPPNEERRWVMEQPSVSDAGASSHAHICGWGCEEHGLSNGTEEPLQAESDKNITTGRDDEATYGAVPFYGLGNIKGKAHSSELNALDGTPTPAPRHPKLINAETDTEAVEENGSEDEKGGNGGRGVSERYVELEAHAMKFAKEVFPEIERNLRCRIDIQKGMNEELRARIASFEKCKKYHAELKKLEAELETEQMVTGMLGYSVKEGAEGLDISLDEGTKMAEKYS</sequence>
<reference evidence="2" key="1">
    <citation type="journal article" date="2023" name="Mol. Phylogenet. Evol.">
        <title>Genome-scale phylogeny and comparative genomics of the fungal order Sordariales.</title>
        <authorList>
            <person name="Hensen N."/>
            <person name="Bonometti L."/>
            <person name="Westerberg I."/>
            <person name="Brannstrom I.O."/>
            <person name="Guillou S."/>
            <person name="Cros-Aarteil S."/>
            <person name="Calhoun S."/>
            <person name="Haridas S."/>
            <person name="Kuo A."/>
            <person name="Mondo S."/>
            <person name="Pangilinan J."/>
            <person name="Riley R."/>
            <person name="LaButti K."/>
            <person name="Andreopoulos B."/>
            <person name="Lipzen A."/>
            <person name="Chen C."/>
            <person name="Yan M."/>
            <person name="Daum C."/>
            <person name="Ng V."/>
            <person name="Clum A."/>
            <person name="Steindorff A."/>
            <person name="Ohm R.A."/>
            <person name="Martin F."/>
            <person name="Silar P."/>
            <person name="Natvig D.O."/>
            <person name="Lalanne C."/>
            <person name="Gautier V."/>
            <person name="Ament-Velasquez S.L."/>
            <person name="Kruys A."/>
            <person name="Hutchinson M.I."/>
            <person name="Powell A.J."/>
            <person name="Barry K."/>
            <person name="Miller A.N."/>
            <person name="Grigoriev I.V."/>
            <person name="Debuchy R."/>
            <person name="Gladieux P."/>
            <person name="Hiltunen Thoren M."/>
            <person name="Johannesson H."/>
        </authorList>
    </citation>
    <scope>NUCLEOTIDE SEQUENCE</scope>
    <source>
        <strain evidence="2">FGSC 1904</strain>
    </source>
</reference>
<evidence type="ECO:0000313" key="2">
    <source>
        <dbReference type="EMBL" id="KAK3400772.1"/>
    </source>
</evidence>
<feature type="region of interest" description="Disordered" evidence="1">
    <location>
        <begin position="117"/>
        <end position="137"/>
    </location>
</feature>
<dbReference type="AlphaFoldDB" id="A0AAE0PJ63"/>
<evidence type="ECO:0000313" key="3">
    <source>
        <dbReference type="Proteomes" id="UP001281003"/>
    </source>
</evidence>
<gene>
    <name evidence="2" type="ORF">B0T20DRAFT_152960</name>
</gene>
<dbReference type="EMBL" id="JAUTDP010000003">
    <property type="protein sequence ID" value="KAK3400772.1"/>
    <property type="molecule type" value="Genomic_DNA"/>
</dbReference>
<feature type="compositionally biased region" description="Acidic residues" evidence="1">
    <location>
        <begin position="117"/>
        <end position="126"/>
    </location>
</feature>
<keyword evidence="3" id="KW-1185">Reference proteome</keyword>
<dbReference type="Proteomes" id="UP001281003">
    <property type="component" value="Unassembled WGS sequence"/>
</dbReference>
<comment type="caution">
    <text evidence="2">The sequence shown here is derived from an EMBL/GenBank/DDBJ whole genome shotgun (WGS) entry which is preliminary data.</text>
</comment>
<protein>
    <submittedName>
        <fullName evidence="2">Uncharacterized protein</fullName>
    </submittedName>
</protein>
<feature type="compositionally biased region" description="Basic and acidic residues" evidence="1">
    <location>
        <begin position="60"/>
        <end position="70"/>
    </location>
</feature>
<accession>A0AAE0PJ63</accession>
<name>A0AAE0PJ63_SORBR</name>
<evidence type="ECO:0000256" key="1">
    <source>
        <dbReference type="SAM" id="MobiDB-lite"/>
    </source>
</evidence>
<reference evidence="2" key="2">
    <citation type="submission" date="2023-07" db="EMBL/GenBank/DDBJ databases">
        <authorList>
            <consortium name="Lawrence Berkeley National Laboratory"/>
            <person name="Haridas S."/>
            <person name="Hensen N."/>
            <person name="Bonometti L."/>
            <person name="Westerberg I."/>
            <person name="Brannstrom I.O."/>
            <person name="Guillou S."/>
            <person name="Cros-Aarteil S."/>
            <person name="Calhoun S."/>
            <person name="Kuo A."/>
            <person name="Mondo S."/>
            <person name="Pangilinan J."/>
            <person name="Riley R."/>
            <person name="LaButti K."/>
            <person name="Andreopoulos B."/>
            <person name="Lipzen A."/>
            <person name="Chen C."/>
            <person name="Yanf M."/>
            <person name="Daum C."/>
            <person name="Ng V."/>
            <person name="Clum A."/>
            <person name="Steindorff A."/>
            <person name="Ohm R."/>
            <person name="Martin F."/>
            <person name="Silar P."/>
            <person name="Natvig D."/>
            <person name="Lalanne C."/>
            <person name="Gautier V."/>
            <person name="Ament-velasquez S.L."/>
            <person name="Kruys A."/>
            <person name="Hutchinson M.I."/>
            <person name="Powell A.J."/>
            <person name="Barry K."/>
            <person name="Miller A.N."/>
            <person name="Grigoriev I.V."/>
            <person name="Debuchy R."/>
            <person name="Gladieux P."/>
            <person name="Thoren M.H."/>
            <person name="Johannesson H."/>
        </authorList>
    </citation>
    <scope>NUCLEOTIDE SEQUENCE</scope>
    <source>
        <strain evidence="2">FGSC 1904</strain>
    </source>
</reference>
<organism evidence="2 3">
    <name type="scientific">Sordaria brevicollis</name>
    <dbReference type="NCBI Taxonomy" id="83679"/>
    <lineage>
        <taxon>Eukaryota</taxon>
        <taxon>Fungi</taxon>
        <taxon>Dikarya</taxon>
        <taxon>Ascomycota</taxon>
        <taxon>Pezizomycotina</taxon>
        <taxon>Sordariomycetes</taxon>
        <taxon>Sordariomycetidae</taxon>
        <taxon>Sordariales</taxon>
        <taxon>Sordariaceae</taxon>
        <taxon>Sordaria</taxon>
    </lineage>
</organism>